<dbReference type="OrthoDB" id="9789605at2"/>
<dbReference type="PROSITE" id="PS51186">
    <property type="entry name" value="GNAT"/>
    <property type="match status" value="1"/>
</dbReference>
<dbReference type="InterPro" id="IPR016181">
    <property type="entry name" value="Acyl_CoA_acyltransferase"/>
</dbReference>
<dbReference type="InterPro" id="IPR000182">
    <property type="entry name" value="GNAT_dom"/>
</dbReference>
<dbReference type="GO" id="GO:0016747">
    <property type="term" value="F:acyltransferase activity, transferring groups other than amino-acyl groups"/>
    <property type="evidence" value="ECO:0007669"/>
    <property type="project" value="InterPro"/>
</dbReference>
<dbReference type="AlphaFoldDB" id="A0A514CP08"/>
<evidence type="ECO:0000313" key="4">
    <source>
        <dbReference type="EMBL" id="QDH81549.1"/>
    </source>
</evidence>
<keyword evidence="1 4" id="KW-0808">Transferase</keyword>
<dbReference type="PANTHER" id="PTHR43800">
    <property type="entry name" value="PEPTIDYL-LYSINE N-ACETYLTRANSFERASE YJAB"/>
    <property type="match status" value="1"/>
</dbReference>
<name>A0A514CP08_9BACT</name>
<dbReference type="EMBL" id="CP041253">
    <property type="protein sequence ID" value="QDH81549.1"/>
    <property type="molecule type" value="Genomic_DNA"/>
</dbReference>
<evidence type="ECO:0000256" key="2">
    <source>
        <dbReference type="ARBA" id="ARBA00023315"/>
    </source>
</evidence>
<dbReference type="PANTHER" id="PTHR43800:SF1">
    <property type="entry name" value="PEPTIDYL-LYSINE N-ACETYLTRANSFERASE YJAB"/>
    <property type="match status" value="1"/>
</dbReference>
<accession>A0A514CP08</accession>
<reference evidence="4 5" key="1">
    <citation type="submission" date="2019-06" db="EMBL/GenBank/DDBJ databases">
        <title>Echinicola alkalisoli sp. nov. isolated from saline soil.</title>
        <authorList>
            <person name="Sun J.-Q."/>
            <person name="Xu L."/>
        </authorList>
    </citation>
    <scope>NUCLEOTIDE SEQUENCE [LARGE SCALE GENOMIC DNA]</scope>
    <source>
        <strain evidence="4 5">LN3S3</strain>
    </source>
</reference>
<organism evidence="4 5">
    <name type="scientific">Echinicola soli</name>
    <dbReference type="NCBI Taxonomy" id="2591634"/>
    <lineage>
        <taxon>Bacteria</taxon>
        <taxon>Pseudomonadati</taxon>
        <taxon>Bacteroidota</taxon>
        <taxon>Cytophagia</taxon>
        <taxon>Cytophagales</taxon>
        <taxon>Cyclobacteriaceae</taxon>
        <taxon>Echinicola</taxon>
    </lineage>
</organism>
<feature type="domain" description="N-acetyltransferase" evidence="3">
    <location>
        <begin position="11"/>
        <end position="147"/>
    </location>
</feature>
<dbReference type="Gene3D" id="3.40.630.30">
    <property type="match status" value="1"/>
</dbReference>
<dbReference type="KEGG" id="echi:FKX85_10415"/>
<evidence type="ECO:0000259" key="3">
    <source>
        <dbReference type="PROSITE" id="PS51186"/>
    </source>
</evidence>
<dbReference type="Proteomes" id="UP000316614">
    <property type="component" value="Chromosome"/>
</dbReference>
<evidence type="ECO:0000256" key="1">
    <source>
        <dbReference type="ARBA" id="ARBA00022679"/>
    </source>
</evidence>
<dbReference type="SUPFAM" id="SSF55729">
    <property type="entry name" value="Acyl-CoA N-acyltransferases (Nat)"/>
    <property type="match status" value="1"/>
</dbReference>
<keyword evidence="2" id="KW-0012">Acyltransferase</keyword>
<dbReference type="Pfam" id="PF13673">
    <property type="entry name" value="Acetyltransf_10"/>
    <property type="match status" value="1"/>
</dbReference>
<keyword evidence="5" id="KW-1185">Reference proteome</keyword>
<evidence type="ECO:0000313" key="5">
    <source>
        <dbReference type="Proteomes" id="UP000316614"/>
    </source>
</evidence>
<gene>
    <name evidence="4" type="ORF">FKX85_10415</name>
</gene>
<proteinExistence type="predicted"/>
<sequence>MQFSIDEVSKEEYSAVVGVWEASVRATHDFLKPGDIERFKPLILNQYLDMVTLACIRNEAGNIEGFVGVAGDKVEMLFVHPATMGTGMGGALMHYAIHSLKVKKVDVNEDNSRAVAFYKHIGFKVEGRSPLDDEGNPYPILHLQYQD</sequence>
<protein>
    <submittedName>
        <fullName evidence="4">GNAT family N-acetyltransferase</fullName>
    </submittedName>
</protein>